<dbReference type="RefSeq" id="WP_146316716.1">
    <property type="nucleotide sequence ID" value="NZ_VCQV01000012.1"/>
</dbReference>
<dbReference type="InterPro" id="IPR007136">
    <property type="entry name" value="DUF347"/>
</dbReference>
<feature type="transmembrane region" description="Helical" evidence="1">
    <location>
        <begin position="205"/>
        <end position="223"/>
    </location>
</feature>
<reference evidence="2 3" key="2">
    <citation type="submission" date="2019-08" db="EMBL/GenBank/DDBJ databases">
        <title>Jejuicoccus antrihumi gen. nov., sp. nov., a new member of the family Dermacoccaceae isolated from a cave.</title>
        <authorList>
            <person name="Schumann P."/>
            <person name="Kim I.S."/>
        </authorList>
    </citation>
    <scope>NUCLEOTIDE SEQUENCE [LARGE SCALE GENOMIC DNA]</scope>
    <source>
        <strain evidence="2 3">C5-26</strain>
    </source>
</reference>
<name>A0A563E2G5_9MICO</name>
<feature type="transmembrane region" description="Helical" evidence="1">
    <location>
        <begin position="53"/>
        <end position="76"/>
    </location>
</feature>
<proteinExistence type="predicted"/>
<dbReference type="Proteomes" id="UP000320244">
    <property type="component" value="Unassembled WGS sequence"/>
</dbReference>
<feature type="transmembrane region" description="Helical" evidence="1">
    <location>
        <begin position="88"/>
        <end position="106"/>
    </location>
</feature>
<accession>A0A563E2G5</accession>
<dbReference type="Pfam" id="PF03988">
    <property type="entry name" value="DUF347"/>
    <property type="match status" value="4"/>
</dbReference>
<feature type="transmembrane region" description="Helical" evidence="1">
    <location>
        <begin position="179"/>
        <end position="198"/>
    </location>
</feature>
<feature type="transmembrane region" description="Helical" evidence="1">
    <location>
        <begin position="243"/>
        <end position="260"/>
    </location>
</feature>
<protein>
    <recommendedName>
        <fullName evidence="4">Membrane-anchored protein</fullName>
    </recommendedName>
</protein>
<comment type="caution">
    <text evidence="2">The sequence shown here is derived from an EMBL/GenBank/DDBJ whole genome shotgun (WGS) entry which is preliminary data.</text>
</comment>
<gene>
    <name evidence="2" type="ORF">FGL98_10515</name>
</gene>
<evidence type="ECO:0000313" key="2">
    <source>
        <dbReference type="EMBL" id="TWP36382.1"/>
    </source>
</evidence>
<sequence length="271" mass="29050">MDTASTQTDPSFGTRLAHPHSARATLAKVPEITVLFWVIKVLTTGMGEAASDYLGGVNLVLAGVVGVLGFAVAMWLQFRVRGYVAPAYWFAVAMVAVFGTMVADGLHVGAGIAYPYSTAFYALVLVVVLTLWWRSEHTLSIHSITTRRREVYYWATVLTTFALGTAAGDLTAASLNLGFFPSGVLFAVLIAIPAIAWWKFNLNATVAFWTAYVLTRPLGASFADWFGKPPSFGHGLGYGDGTVTALALIAIIALVAWVSMHQSPAKVTDRA</sequence>
<feature type="transmembrane region" description="Helical" evidence="1">
    <location>
        <begin position="152"/>
        <end position="173"/>
    </location>
</feature>
<evidence type="ECO:0008006" key="4">
    <source>
        <dbReference type="Google" id="ProtNLM"/>
    </source>
</evidence>
<reference evidence="2 3" key="1">
    <citation type="submission" date="2019-05" db="EMBL/GenBank/DDBJ databases">
        <authorList>
            <person name="Lee S.D."/>
        </authorList>
    </citation>
    <scope>NUCLEOTIDE SEQUENCE [LARGE SCALE GENOMIC DNA]</scope>
    <source>
        <strain evidence="2 3">C5-26</strain>
    </source>
</reference>
<dbReference type="AlphaFoldDB" id="A0A563E2G5"/>
<evidence type="ECO:0000313" key="3">
    <source>
        <dbReference type="Proteomes" id="UP000320244"/>
    </source>
</evidence>
<keyword evidence="1" id="KW-1133">Transmembrane helix</keyword>
<keyword evidence="1" id="KW-0812">Transmembrane</keyword>
<keyword evidence="3" id="KW-1185">Reference proteome</keyword>
<evidence type="ECO:0000256" key="1">
    <source>
        <dbReference type="SAM" id="Phobius"/>
    </source>
</evidence>
<dbReference type="EMBL" id="VCQV01000012">
    <property type="protein sequence ID" value="TWP36382.1"/>
    <property type="molecule type" value="Genomic_DNA"/>
</dbReference>
<dbReference type="OrthoDB" id="9794709at2"/>
<organism evidence="2 3">
    <name type="scientific">Leekyejoonella antrihumi</name>
    <dbReference type="NCBI Taxonomy" id="1660198"/>
    <lineage>
        <taxon>Bacteria</taxon>
        <taxon>Bacillati</taxon>
        <taxon>Actinomycetota</taxon>
        <taxon>Actinomycetes</taxon>
        <taxon>Micrococcales</taxon>
        <taxon>Dermacoccaceae</taxon>
        <taxon>Leekyejoonella</taxon>
    </lineage>
</organism>
<feature type="transmembrane region" description="Helical" evidence="1">
    <location>
        <begin position="112"/>
        <end position="132"/>
    </location>
</feature>
<keyword evidence="1" id="KW-0472">Membrane</keyword>